<dbReference type="OrthoDB" id="8062037at2759"/>
<feature type="transmembrane region" description="Helical" evidence="19">
    <location>
        <begin position="122"/>
        <end position="144"/>
    </location>
</feature>
<dbReference type="PROSITE" id="PS50089">
    <property type="entry name" value="ZF_RING_2"/>
    <property type="match status" value="1"/>
</dbReference>
<evidence type="ECO:0000256" key="13">
    <source>
        <dbReference type="ARBA" id="ARBA00022786"/>
    </source>
</evidence>
<dbReference type="InterPro" id="IPR001841">
    <property type="entry name" value="Znf_RING"/>
</dbReference>
<evidence type="ECO:0000256" key="3">
    <source>
        <dbReference type="ARBA" id="ARBA00004906"/>
    </source>
</evidence>
<feature type="non-terminal residue" evidence="21">
    <location>
        <position position="614"/>
    </location>
</feature>
<keyword evidence="15 19" id="KW-1133">Transmembrane helix</keyword>
<evidence type="ECO:0000256" key="18">
    <source>
        <dbReference type="SAM" id="MobiDB-lite"/>
    </source>
</evidence>
<feature type="region of interest" description="Disordered" evidence="18">
    <location>
        <begin position="340"/>
        <end position="395"/>
    </location>
</feature>
<keyword evidence="11" id="KW-0732">Signal</keyword>
<evidence type="ECO:0000256" key="14">
    <source>
        <dbReference type="ARBA" id="ARBA00022833"/>
    </source>
</evidence>
<dbReference type="EC" id="2.3.2.27" evidence="5"/>
<feature type="non-terminal residue" evidence="21">
    <location>
        <position position="1"/>
    </location>
</feature>
<reference evidence="21" key="1">
    <citation type="submission" date="2021-04" db="EMBL/GenBank/DDBJ databases">
        <authorList>
            <consortium name="Molecular Ecology Group"/>
        </authorList>
    </citation>
    <scope>NUCLEOTIDE SEQUENCE</scope>
</reference>
<name>A0A8S3ZRL8_9EUPU</name>
<dbReference type="AlphaFoldDB" id="A0A8S3ZRL8"/>
<dbReference type="InterPro" id="IPR013083">
    <property type="entry name" value="Znf_RING/FYVE/PHD"/>
</dbReference>
<evidence type="ECO:0000256" key="1">
    <source>
        <dbReference type="ARBA" id="ARBA00000900"/>
    </source>
</evidence>
<dbReference type="InterPro" id="IPR040700">
    <property type="entry name" value="ZNRF-3_ecto"/>
</dbReference>
<keyword evidence="10" id="KW-0479">Metal-binding</keyword>
<evidence type="ECO:0000256" key="16">
    <source>
        <dbReference type="ARBA" id="ARBA00023136"/>
    </source>
</evidence>
<sequence>IHPLGLCNKNDYDDLYSFGWVGVVKLERPEFLQSCMSVFGKAKRAIQRGATAVVFDITDNPVAADFLQQEEDRLTRPIVIIQGPEAAKLMGIVGTQTEARIRIIYSPQDQTAGHAEVNQKEYFGMGIFVAVFLLFCVICIMVMLKLKWRNRAERQLSIGNLTKRTIAKLKTRKYETHSKRGMHSSISDSCAICLEGFKDGQILRVLPCDHEFHSVCVDPWLEGHGTCPLCKSHISVPVRDSSSRVQDAVTVGRECGSRHRPHSQRQAASRYSVYTHSAAAPRRSYLPHSLSAADYRPLHFAPSGRAVQYIHTCPSCRGTLGSAASSSSSYFGSRSETEKSCDTEISCDPGRSHDSGRLYDQGRSPGRLFDQGTSPQRSNDQGRSSGRLYDQGRSRNSERLYDRVGLCDKGSLPGGLYDQGRSHEPRLELISLDAVARCSHILEYSDHNKKATSTPSFTFLPPFTSSPYLNLTSSHTQVFPSEPVACPGICSHHLHSSSSSSSTSVSGHQSAYLYIPFSDLLRHQVRAASTAATCGSSSSDTNPNDMLENCQCCKNSCSLATVDGSNRSTYGSAQNRDSVEISSFDSADYFRKSSLSSSDEKIGNYKATSFQAAS</sequence>
<gene>
    <name evidence="21" type="ORF">CUNI_LOCUS15564</name>
</gene>
<feature type="compositionally biased region" description="Polar residues" evidence="18">
    <location>
        <begin position="371"/>
        <end position="384"/>
    </location>
</feature>
<dbReference type="SMART" id="SM00184">
    <property type="entry name" value="RING"/>
    <property type="match status" value="1"/>
</dbReference>
<dbReference type="GO" id="GO:0008270">
    <property type="term" value="F:zinc ion binding"/>
    <property type="evidence" value="ECO:0007669"/>
    <property type="project" value="UniProtKB-KW"/>
</dbReference>
<dbReference type="GO" id="GO:0005886">
    <property type="term" value="C:plasma membrane"/>
    <property type="evidence" value="ECO:0007669"/>
    <property type="project" value="UniProtKB-SubCell"/>
</dbReference>
<accession>A0A8S3ZRL8</accession>
<evidence type="ECO:0000256" key="2">
    <source>
        <dbReference type="ARBA" id="ARBA00004251"/>
    </source>
</evidence>
<evidence type="ECO:0000313" key="21">
    <source>
        <dbReference type="EMBL" id="CAG5130006.1"/>
    </source>
</evidence>
<dbReference type="InterPro" id="IPR051073">
    <property type="entry name" value="ZNRF3_Arkadia_E3_ligases"/>
</dbReference>
<dbReference type="Pfam" id="PF18212">
    <property type="entry name" value="ZNRF_3_ecto"/>
    <property type="match status" value="1"/>
</dbReference>
<comment type="subcellular location">
    <subcellularLocation>
        <location evidence="2">Cell membrane</location>
        <topology evidence="2">Single-pass type I membrane protein</topology>
    </subcellularLocation>
</comment>
<evidence type="ECO:0000256" key="19">
    <source>
        <dbReference type="SAM" id="Phobius"/>
    </source>
</evidence>
<comment type="catalytic activity">
    <reaction evidence="1">
        <text>S-ubiquitinyl-[E2 ubiquitin-conjugating enzyme]-L-cysteine + [acceptor protein]-L-lysine = [E2 ubiquitin-conjugating enzyme]-L-cysteine + N(6)-ubiquitinyl-[acceptor protein]-L-lysine.</text>
        <dbReference type="EC" id="2.3.2.27"/>
    </reaction>
</comment>
<dbReference type="Gene3D" id="3.50.30.30">
    <property type="match status" value="1"/>
</dbReference>
<evidence type="ECO:0000256" key="5">
    <source>
        <dbReference type="ARBA" id="ARBA00012483"/>
    </source>
</evidence>
<evidence type="ECO:0000256" key="11">
    <source>
        <dbReference type="ARBA" id="ARBA00022729"/>
    </source>
</evidence>
<dbReference type="GO" id="GO:0016055">
    <property type="term" value="P:Wnt signaling pathway"/>
    <property type="evidence" value="ECO:0007669"/>
    <property type="project" value="UniProtKB-KW"/>
</dbReference>
<keyword evidence="14" id="KW-0862">Zinc</keyword>
<evidence type="ECO:0000256" key="9">
    <source>
        <dbReference type="ARBA" id="ARBA00022692"/>
    </source>
</evidence>
<evidence type="ECO:0000313" key="22">
    <source>
        <dbReference type="Proteomes" id="UP000678393"/>
    </source>
</evidence>
<evidence type="ECO:0000256" key="15">
    <source>
        <dbReference type="ARBA" id="ARBA00022989"/>
    </source>
</evidence>
<evidence type="ECO:0000256" key="4">
    <source>
        <dbReference type="ARBA" id="ARBA00008759"/>
    </source>
</evidence>
<evidence type="ECO:0000256" key="6">
    <source>
        <dbReference type="ARBA" id="ARBA00022475"/>
    </source>
</evidence>
<dbReference type="FunFam" id="3.30.40.10:FF:000009">
    <property type="entry name" value="E3 ubiquitin-protein ligase RNF130"/>
    <property type="match status" value="1"/>
</dbReference>
<dbReference type="Proteomes" id="UP000678393">
    <property type="component" value="Unassembled WGS sequence"/>
</dbReference>
<evidence type="ECO:0000256" key="7">
    <source>
        <dbReference type="ARBA" id="ARBA00022679"/>
    </source>
</evidence>
<dbReference type="Pfam" id="PF13639">
    <property type="entry name" value="zf-RING_2"/>
    <property type="match status" value="1"/>
</dbReference>
<keyword evidence="9 19" id="KW-0812">Transmembrane</keyword>
<feature type="domain" description="RING-type" evidence="20">
    <location>
        <begin position="190"/>
        <end position="231"/>
    </location>
</feature>
<evidence type="ECO:0000256" key="17">
    <source>
        <dbReference type="PROSITE-ProRule" id="PRU00175"/>
    </source>
</evidence>
<comment type="similarity">
    <text evidence="4">Belongs to the ZNRF3 family.</text>
</comment>
<keyword evidence="22" id="KW-1185">Reference proteome</keyword>
<proteinExistence type="inferred from homology"/>
<dbReference type="Gene3D" id="3.30.40.10">
    <property type="entry name" value="Zinc/RING finger domain, C3HC4 (zinc finger)"/>
    <property type="match status" value="1"/>
</dbReference>
<evidence type="ECO:0000256" key="10">
    <source>
        <dbReference type="ARBA" id="ARBA00022723"/>
    </source>
</evidence>
<dbReference type="GO" id="GO:0061630">
    <property type="term" value="F:ubiquitin protein ligase activity"/>
    <property type="evidence" value="ECO:0007669"/>
    <property type="project" value="UniProtKB-EC"/>
</dbReference>
<keyword evidence="7" id="KW-0808">Transferase</keyword>
<keyword evidence="16 19" id="KW-0472">Membrane</keyword>
<dbReference type="GO" id="GO:0030178">
    <property type="term" value="P:negative regulation of Wnt signaling pathway"/>
    <property type="evidence" value="ECO:0007669"/>
    <property type="project" value="UniProtKB-ARBA"/>
</dbReference>
<dbReference type="CDD" id="cd16454">
    <property type="entry name" value="RING-H2_PA-TM-RING"/>
    <property type="match status" value="1"/>
</dbReference>
<dbReference type="PANTHER" id="PTHR16200">
    <property type="entry name" value="RING ZINC FINGER"/>
    <property type="match status" value="1"/>
</dbReference>
<evidence type="ECO:0000259" key="20">
    <source>
        <dbReference type="PROSITE" id="PS50089"/>
    </source>
</evidence>
<dbReference type="SUPFAM" id="SSF57850">
    <property type="entry name" value="RING/U-box"/>
    <property type="match status" value="1"/>
</dbReference>
<protein>
    <recommendedName>
        <fullName evidence="5">RING-type E3 ubiquitin transferase</fullName>
        <ecNumber evidence="5">2.3.2.27</ecNumber>
    </recommendedName>
</protein>
<organism evidence="21 22">
    <name type="scientific">Candidula unifasciata</name>
    <dbReference type="NCBI Taxonomy" id="100452"/>
    <lineage>
        <taxon>Eukaryota</taxon>
        <taxon>Metazoa</taxon>
        <taxon>Spiralia</taxon>
        <taxon>Lophotrochozoa</taxon>
        <taxon>Mollusca</taxon>
        <taxon>Gastropoda</taxon>
        <taxon>Heterobranchia</taxon>
        <taxon>Euthyneura</taxon>
        <taxon>Panpulmonata</taxon>
        <taxon>Eupulmonata</taxon>
        <taxon>Stylommatophora</taxon>
        <taxon>Helicina</taxon>
        <taxon>Helicoidea</taxon>
        <taxon>Geomitridae</taxon>
        <taxon>Candidula</taxon>
    </lineage>
</organism>
<keyword evidence="8" id="KW-0879">Wnt signaling pathway</keyword>
<keyword evidence="12 17" id="KW-0863">Zinc-finger</keyword>
<dbReference type="EMBL" id="CAJHNH020003791">
    <property type="protein sequence ID" value="CAG5130006.1"/>
    <property type="molecule type" value="Genomic_DNA"/>
</dbReference>
<keyword evidence="13" id="KW-0833">Ubl conjugation pathway</keyword>
<evidence type="ECO:0000256" key="12">
    <source>
        <dbReference type="ARBA" id="ARBA00022771"/>
    </source>
</evidence>
<comment type="caution">
    <text evidence="21">The sequence shown here is derived from an EMBL/GenBank/DDBJ whole genome shotgun (WGS) entry which is preliminary data.</text>
</comment>
<keyword evidence="6" id="KW-1003">Cell membrane</keyword>
<evidence type="ECO:0000256" key="8">
    <source>
        <dbReference type="ARBA" id="ARBA00022687"/>
    </source>
</evidence>
<comment type="pathway">
    <text evidence="3">Protein modification; protein ubiquitination.</text>
</comment>